<protein>
    <recommendedName>
        <fullName evidence="10">Elongation of very long chain fatty acids protein</fullName>
        <ecNumber evidence="10">2.3.1.199</ecNumber>
    </recommendedName>
    <alternativeName>
        <fullName evidence="10">Very-long-chain 3-oxoacyl-CoA synthase</fullName>
    </alternativeName>
</protein>
<proteinExistence type="inferred from homology"/>
<evidence type="ECO:0000256" key="5">
    <source>
        <dbReference type="ARBA" id="ARBA00022832"/>
    </source>
</evidence>
<evidence type="ECO:0000256" key="4">
    <source>
        <dbReference type="ARBA" id="ARBA00022692"/>
    </source>
</evidence>
<keyword evidence="3 10" id="KW-0808">Transferase</keyword>
<dbReference type="EMBL" id="JARKHS020036117">
    <property type="protein sequence ID" value="KAK8756606.1"/>
    <property type="molecule type" value="Genomic_DNA"/>
</dbReference>
<dbReference type="GO" id="GO:0034626">
    <property type="term" value="P:fatty acid elongation, polyunsaturated fatty acid"/>
    <property type="evidence" value="ECO:0007669"/>
    <property type="project" value="TreeGrafter"/>
</dbReference>
<name>A0AAQ4D2B6_AMBAM</name>
<keyword evidence="6 10" id="KW-1133">Transmembrane helix</keyword>
<dbReference type="InterPro" id="IPR002076">
    <property type="entry name" value="ELO_fam"/>
</dbReference>
<comment type="similarity">
    <text evidence="10">Belongs to the ELO family.</text>
</comment>
<comment type="catalytic activity">
    <reaction evidence="10">
        <text>a very-long-chain acyl-CoA + malonyl-CoA + H(+) = a very-long-chain 3-oxoacyl-CoA + CO2 + CoA</text>
        <dbReference type="Rhea" id="RHEA:32727"/>
        <dbReference type="ChEBI" id="CHEBI:15378"/>
        <dbReference type="ChEBI" id="CHEBI:16526"/>
        <dbReference type="ChEBI" id="CHEBI:57287"/>
        <dbReference type="ChEBI" id="CHEBI:57384"/>
        <dbReference type="ChEBI" id="CHEBI:90725"/>
        <dbReference type="ChEBI" id="CHEBI:90736"/>
        <dbReference type="EC" id="2.3.1.199"/>
    </reaction>
</comment>
<dbReference type="GO" id="GO:0042761">
    <property type="term" value="P:very long-chain fatty acid biosynthetic process"/>
    <property type="evidence" value="ECO:0007669"/>
    <property type="project" value="TreeGrafter"/>
</dbReference>
<feature type="transmembrane region" description="Helical" evidence="10">
    <location>
        <begin position="64"/>
        <end position="83"/>
    </location>
</feature>
<dbReference type="Proteomes" id="UP001321473">
    <property type="component" value="Unassembled WGS sequence"/>
</dbReference>
<keyword evidence="4 10" id="KW-0812">Transmembrane</keyword>
<keyword evidence="5 10" id="KW-0276">Fatty acid metabolism</keyword>
<comment type="caution">
    <text evidence="11">The sequence shown here is derived from an EMBL/GenBank/DDBJ whole genome shotgun (WGS) entry which is preliminary data.</text>
</comment>
<keyword evidence="9 10" id="KW-0275">Fatty acid biosynthesis</keyword>
<feature type="transmembrane region" description="Helical" evidence="10">
    <location>
        <begin position="90"/>
        <end position="109"/>
    </location>
</feature>
<dbReference type="PANTHER" id="PTHR11157:SF69">
    <property type="entry name" value="ELONGATION OF VERY LONG CHAIN FATTY ACIDS PROTEIN 7"/>
    <property type="match status" value="1"/>
</dbReference>
<dbReference type="Pfam" id="PF01151">
    <property type="entry name" value="ELO"/>
    <property type="match status" value="1"/>
</dbReference>
<evidence type="ECO:0000256" key="3">
    <source>
        <dbReference type="ARBA" id="ARBA00022679"/>
    </source>
</evidence>
<evidence type="ECO:0000256" key="10">
    <source>
        <dbReference type="RuleBase" id="RU361115"/>
    </source>
</evidence>
<accession>A0AAQ4D2B6</accession>
<feature type="transmembrane region" description="Helical" evidence="10">
    <location>
        <begin position="121"/>
        <end position="141"/>
    </location>
</feature>
<comment type="subcellular location">
    <subcellularLocation>
        <location evidence="1">Membrane</location>
        <topology evidence="1">Multi-pass membrane protein</topology>
    </subcellularLocation>
</comment>
<dbReference type="GO" id="GO:0030148">
    <property type="term" value="P:sphingolipid biosynthetic process"/>
    <property type="evidence" value="ECO:0007669"/>
    <property type="project" value="TreeGrafter"/>
</dbReference>
<keyword evidence="8 10" id="KW-0472">Membrane</keyword>
<dbReference type="PANTHER" id="PTHR11157">
    <property type="entry name" value="FATTY ACID ACYL TRANSFERASE-RELATED"/>
    <property type="match status" value="1"/>
</dbReference>
<keyword evidence="2 10" id="KW-0444">Lipid biosynthesis</keyword>
<evidence type="ECO:0000256" key="2">
    <source>
        <dbReference type="ARBA" id="ARBA00022516"/>
    </source>
</evidence>
<evidence type="ECO:0000256" key="9">
    <source>
        <dbReference type="ARBA" id="ARBA00023160"/>
    </source>
</evidence>
<gene>
    <name evidence="11" type="ORF">V5799_000690</name>
</gene>
<dbReference type="GO" id="GO:0005789">
    <property type="term" value="C:endoplasmic reticulum membrane"/>
    <property type="evidence" value="ECO:0007669"/>
    <property type="project" value="TreeGrafter"/>
</dbReference>
<sequence length="223" mass="25700">MKHRKPFDLRWAVLTYNALTVVANAYFAARLISLTYLGGKYSLFCQGINYNSPDETDIAILRLGWWYCFVRIADFMDTVFFVLRKKNAQITFLHVIHHFLVVLSGWMYMNLGGDGHTALGGFVNACIHVIMYSYYFLAALGPSVQKYLWWKRYLTKLQIAQFVGLMMHMSITLFYDCGYPRPLALIALSQGFLGLGLFINFYVQSYLKPKKLKAEVEKHVKSG</sequence>
<dbReference type="GO" id="GO:0034625">
    <property type="term" value="P:fatty acid elongation, monounsaturated fatty acid"/>
    <property type="evidence" value="ECO:0007669"/>
    <property type="project" value="TreeGrafter"/>
</dbReference>
<reference evidence="11 12" key="1">
    <citation type="journal article" date="2023" name="Arcadia Sci">
        <title>De novo assembly of a long-read Amblyomma americanum tick genome.</title>
        <authorList>
            <person name="Chou S."/>
            <person name="Poskanzer K.E."/>
            <person name="Rollins M."/>
            <person name="Thuy-Boun P.S."/>
        </authorList>
    </citation>
    <scope>NUCLEOTIDE SEQUENCE [LARGE SCALE GENOMIC DNA]</scope>
    <source>
        <strain evidence="11">F_SG_1</strain>
        <tissue evidence="11">Salivary glands</tissue>
    </source>
</reference>
<feature type="transmembrane region" description="Helical" evidence="10">
    <location>
        <begin position="183"/>
        <end position="203"/>
    </location>
</feature>
<evidence type="ECO:0000313" key="11">
    <source>
        <dbReference type="EMBL" id="KAK8756606.1"/>
    </source>
</evidence>
<evidence type="ECO:0000256" key="6">
    <source>
        <dbReference type="ARBA" id="ARBA00022989"/>
    </source>
</evidence>
<dbReference type="AlphaFoldDB" id="A0AAQ4D2B6"/>
<feature type="transmembrane region" description="Helical" evidence="10">
    <location>
        <begin position="153"/>
        <end position="171"/>
    </location>
</feature>
<evidence type="ECO:0000256" key="8">
    <source>
        <dbReference type="ARBA" id="ARBA00023136"/>
    </source>
</evidence>
<keyword evidence="12" id="KW-1185">Reference proteome</keyword>
<keyword evidence="7 10" id="KW-0443">Lipid metabolism</keyword>
<feature type="transmembrane region" description="Helical" evidence="10">
    <location>
        <begin position="12"/>
        <end position="32"/>
    </location>
</feature>
<evidence type="ECO:0000313" key="12">
    <source>
        <dbReference type="Proteomes" id="UP001321473"/>
    </source>
</evidence>
<organism evidence="11 12">
    <name type="scientific">Amblyomma americanum</name>
    <name type="common">Lone star tick</name>
    <dbReference type="NCBI Taxonomy" id="6943"/>
    <lineage>
        <taxon>Eukaryota</taxon>
        <taxon>Metazoa</taxon>
        <taxon>Ecdysozoa</taxon>
        <taxon>Arthropoda</taxon>
        <taxon>Chelicerata</taxon>
        <taxon>Arachnida</taxon>
        <taxon>Acari</taxon>
        <taxon>Parasitiformes</taxon>
        <taxon>Ixodida</taxon>
        <taxon>Ixodoidea</taxon>
        <taxon>Ixodidae</taxon>
        <taxon>Amblyomminae</taxon>
        <taxon>Amblyomma</taxon>
    </lineage>
</organism>
<dbReference type="EC" id="2.3.1.199" evidence="10"/>
<dbReference type="GO" id="GO:0019367">
    <property type="term" value="P:fatty acid elongation, saturated fatty acid"/>
    <property type="evidence" value="ECO:0007669"/>
    <property type="project" value="TreeGrafter"/>
</dbReference>
<dbReference type="GO" id="GO:0009922">
    <property type="term" value="F:fatty acid elongase activity"/>
    <property type="evidence" value="ECO:0007669"/>
    <property type="project" value="UniProtKB-EC"/>
</dbReference>
<evidence type="ECO:0000256" key="1">
    <source>
        <dbReference type="ARBA" id="ARBA00004141"/>
    </source>
</evidence>
<evidence type="ECO:0000256" key="7">
    <source>
        <dbReference type="ARBA" id="ARBA00023098"/>
    </source>
</evidence>